<reference evidence="9 10" key="1">
    <citation type="submission" date="2021-03" db="EMBL/GenBank/DDBJ databases">
        <title>Genomic Encyclopedia of Type Strains, Phase IV (KMG-IV): sequencing the most valuable type-strain genomes for metagenomic binning, comparative biology and taxonomic classification.</title>
        <authorList>
            <person name="Goeker M."/>
        </authorList>
    </citation>
    <scope>NUCLEOTIDE SEQUENCE [LARGE SCALE GENOMIC DNA]</scope>
    <source>
        <strain evidence="9 10">DSM 27138</strain>
    </source>
</reference>
<feature type="transmembrane region" description="Helical" evidence="7">
    <location>
        <begin position="104"/>
        <end position="127"/>
    </location>
</feature>
<dbReference type="PROSITE" id="PS50928">
    <property type="entry name" value="ABC_TM1"/>
    <property type="match status" value="1"/>
</dbReference>
<dbReference type="Proteomes" id="UP001519289">
    <property type="component" value="Unassembled WGS sequence"/>
</dbReference>
<dbReference type="CDD" id="cd06261">
    <property type="entry name" value="TM_PBP2"/>
    <property type="match status" value="1"/>
</dbReference>
<evidence type="ECO:0000313" key="9">
    <source>
        <dbReference type="EMBL" id="MBP2020166.1"/>
    </source>
</evidence>
<dbReference type="PANTHER" id="PTHR30465:SF0">
    <property type="entry name" value="OLIGOPEPTIDE TRANSPORT SYSTEM PERMEASE PROTEIN APPB"/>
    <property type="match status" value="1"/>
</dbReference>
<feature type="transmembrane region" description="Helical" evidence="7">
    <location>
        <begin position="134"/>
        <end position="158"/>
    </location>
</feature>
<keyword evidence="5 7" id="KW-1133">Transmembrane helix</keyword>
<evidence type="ECO:0000256" key="7">
    <source>
        <dbReference type="RuleBase" id="RU363032"/>
    </source>
</evidence>
<evidence type="ECO:0000256" key="5">
    <source>
        <dbReference type="ARBA" id="ARBA00022989"/>
    </source>
</evidence>
<keyword evidence="10" id="KW-1185">Reference proteome</keyword>
<feature type="transmembrane region" description="Helical" evidence="7">
    <location>
        <begin position="295"/>
        <end position="314"/>
    </location>
</feature>
<feature type="transmembrane region" description="Helical" evidence="7">
    <location>
        <begin position="9"/>
        <end position="29"/>
    </location>
</feature>
<evidence type="ECO:0000259" key="8">
    <source>
        <dbReference type="PROSITE" id="PS50928"/>
    </source>
</evidence>
<comment type="similarity">
    <text evidence="7">Belongs to the binding-protein-dependent transport system permease family.</text>
</comment>
<sequence length="329" mass="35529">MLHQLLRLWLGRIAGYVVVGAGLVLLLHLPGGVYYEVAGQVEVGGQTIDQLTIAFSSDLFWSEVREFGNQVRSGSLPYHGPNSELSAPPEDFVPRLKTSWRNTLLLLGYSAGTGTVLGVLLGALYAVRSRIPRVLGLIAATLGLSLPDFLVVMAGQALSVWHWRKFDINLWQVVADPYTLKGMILPVLALAAFPMGYMARITGAALDEIMLEDYIRTARAKGLPEARVILAHAFKNAVPKVLAGLPSLVSFTLSSLVIVERLTVWPGMAGLIFTVPTRLPFGPSAGTWGDITPQVVSAACLIFLAFFVLLEGLAQTVRLLFRGIEGVAP</sequence>
<dbReference type="PANTHER" id="PTHR30465">
    <property type="entry name" value="INNER MEMBRANE ABC TRANSPORTER"/>
    <property type="match status" value="1"/>
</dbReference>
<dbReference type="RefSeq" id="WP_209468262.1">
    <property type="nucleotide sequence ID" value="NZ_JAGGLG010000053.1"/>
</dbReference>
<organism evidence="9 10">
    <name type="scientific">Symbiobacterium terraclitae</name>
    <dbReference type="NCBI Taxonomy" id="557451"/>
    <lineage>
        <taxon>Bacteria</taxon>
        <taxon>Bacillati</taxon>
        <taxon>Bacillota</taxon>
        <taxon>Clostridia</taxon>
        <taxon>Eubacteriales</taxon>
        <taxon>Symbiobacteriaceae</taxon>
        <taxon>Symbiobacterium</taxon>
    </lineage>
</organism>
<keyword evidence="2 7" id="KW-0813">Transport</keyword>
<name>A0ABS4JYW0_9FIRM</name>
<evidence type="ECO:0000256" key="6">
    <source>
        <dbReference type="ARBA" id="ARBA00023136"/>
    </source>
</evidence>
<evidence type="ECO:0000256" key="2">
    <source>
        <dbReference type="ARBA" id="ARBA00022448"/>
    </source>
</evidence>
<feature type="transmembrane region" description="Helical" evidence="7">
    <location>
        <begin position="178"/>
        <end position="199"/>
    </location>
</feature>
<evidence type="ECO:0000256" key="3">
    <source>
        <dbReference type="ARBA" id="ARBA00022475"/>
    </source>
</evidence>
<gene>
    <name evidence="9" type="ORF">J2Z79_003622</name>
</gene>
<dbReference type="InterPro" id="IPR000515">
    <property type="entry name" value="MetI-like"/>
</dbReference>
<dbReference type="SUPFAM" id="SSF161098">
    <property type="entry name" value="MetI-like"/>
    <property type="match status" value="1"/>
</dbReference>
<evidence type="ECO:0000256" key="1">
    <source>
        <dbReference type="ARBA" id="ARBA00004651"/>
    </source>
</evidence>
<dbReference type="Pfam" id="PF00528">
    <property type="entry name" value="BPD_transp_1"/>
    <property type="match status" value="1"/>
</dbReference>
<accession>A0ABS4JYW0</accession>
<evidence type="ECO:0000313" key="10">
    <source>
        <dbReference type="Proteomes" id="UP001519289"/>
    </source>
</evidence>
<evidence type="ECO:0000256" key="4">
    <source>
        <dbReference type="ARBA" id="ARBA00022692"/>
    </source>
</evidence>
<keyword evidence="4 7" id="KW-0812">Transmembrane</keyword>
<dbReference type="EMBL" id="JAGGLG010000053">
    <property type="protein sequence ID" value="MBP2020166.1"/>
    <property type="molecule type" value="Genomic_DNA"/>
</dbReference>
<protein>
    <submittedName>
        <fullName evidence="9">ABC-type dipeptide/oligopeptide/nickel transport system permease component</fullName>
    </submittedName>
</protein>
<proteinExistence type="inferred from homology"/>
<comment type="subcellular location">
    <subcellularLocation>
        <location evidence="1 7">Cell membrane</location>
        <topology evidence="1 7">Multi-pass membrane protein</topology>
    </subcellularLocation>
</comment>
<feature type="domain" description="ABC transmembrane type-1" evidence="8">
    <location>
        <begin position="100"/>
        <end position="314"/>
    </location>
</feature>
<feature type="transmembrane region" description="Helical" evidence="7">
    <location>
        <begin position="241"/>
        <end position="259"/>
    </location>
</feature>
<keyword evidence="6 7" id="KW-0472">Membrane</keyword>
<keyword evidence="3" id="KW-1003">Cell membrane</keyword>
<comment type="caution">
    <text evidence="9">The sequence shown here is derived from an EMBL/GenBank/DDBJ whole genome shotgun (WGS) entry which is preliminary data.</text>
</comment>
<dbReference type="Gene3D" id="1.10.3720.10">
    <property type="entry name" value="MetI-like"/>
    <property type="match status" value="1"/>
</dbReference>
<dbReference type="InterPro" id="IPR035906">
    <property type="entry name" value="MetI-like_sf"/>
</dbReference>